<reference evidence="1" key="1">
    <citation type="submission" date="2021-06" db="EMBL/GenBank/DDBJ databases">
        <authorList>
            <person name="Kallberg Y."/>
            <person name="Tangrot J."/>
            <person name="Rosling A."/>
        </authorList>
    </citation>
    <scope>NUCLEOTIDE SEQUENCE</scope>
    <source>
        <strain evidence="1">FL130A</strain>
    </source>
</reference>
<dbReference type="AlphaFoldDB" id="A0A9N9IBD9"/>
<comment type="caution">
    <text evidence="1">The sequence shown here is derived from an EMBL/GenBank/DDBJ whole genome shotgun (WGS) entry which is preliminary data.</text>
</comment>
<keyword evidence="2" id="KW-1185">Reference proteome</keyword>
<evidence type="ECO:0000313" key="2">
    <source>
        <dbReference type="Proteomes" id="UP000789508"/>
    </source>
</evidence>
<accession>A0A9N9IBD9</accession>
<dbReference type="EMBL" id="CAJVPS010029921">
    <property type="protein sequence ID" value="CAG8729829.1"/>
    <property type="molecule type" value="Genomic_DNA"/>
</dbReference>
<evidence type="ECO:0000313" key="1">
    <source>
        <dbReference type="EMBL" id="CAG8729829.1"/>
    </source>
</evidence>
<dbReference type="Proteomes" id="UP000789508">
    <property type="component" value="Unassembled WGS sequence"/>
</dbReference>
<name>A0A9N9IBD9_9GLOM</name>
<feature type="non-terminal residue" evidence="1">
    <location>
        <position position="138"/>
    </location>
</feature>
<sequence length="138" mass="15289">MANQEITFTITKINNTGDNGLEIEVNSLEFPTGKGNEKAEIKKIFFVGQESSQFKTAFQSGKTFQVTFNNCKIEDERGPKMMHGAVMISDKPKKMPDVLVLKENNGLEVVCNNNDTIQVEEKTGGAGNSWQSADNRNL</sequence>
<dbReference type="OrthoDB" id="1431247at2759"/>
<proteinExistence type="predicted"/>
<organism evidence="1 2">
    <name type="scientific">Ambispora leptoticha</name>
    <dbReference type="NCBI Taxonomy" id="144679"/>
    <lineage>
        <taxon>Eukaryota</taxon>
        <taxon>Fungi</taxon>
        <taxon>Fungi incertae sedis</taxon>
        <taxon>Mucoromycota</taxon>
        <taxon>Glomeromycotina</taxon>
        <taxon>Glomeromycetes</taxon>
        <taxon>Archaeosporales</taxon>
        <taxon>Ambisporaceae</taxon>
        <taxon>Ambispora</taxon>
    </lineage>
</organism>
<protein>
    <submittedName>
        <fullName evidence="1">6918_t:CDS:1</fullName>
    </submittedName>
</protein>
<gene>
    <name evidence="1" type="ORF">ALEPTO_LOCUS12582</name>
</gene>